<evidence type="ECO:0000313" key="10">
    <source>
        <dbReference type="Proteomes" id="UP001152178"/>
    </source>
</evidence>
<dbReference type="CDD" id="cd02000">
    <property type="entry name" value="TPP_E1_PDC_ADC_BCADC"/>
    <property type="match status" value="1"/>
</dbReference>
<keyword evidence="6" id="KW-0786">Thiamine pyrophosphate</keyword>
<proteinExistence type="predicted"/>
<dbReference type="PANTHER" id="PTHR43257">
    <property type="entry name" value="PYRUVATE DEHYDROGENASE E1 COMPONENT BETA SUBUNIT"/>
    <property type="match status" value="1"/>
</dbReference>
<dbReference type="InterPro" id="IPR009014">
    <property type="entry name" value="Transketo_C/PFOR_II"/>
</dbReference>
<dbReference type="SUPFAM" id="SSF52922">
    <property type="entry name" value="TK C-terminal domain-like"/>
    <property type="match status" value="1"/>
</dbReference>
<feature type="domain" description="Transketolase-like pyrimidine-binding" evidence="8">
    <location>
        <begin position="353"/>
        <end position="528"/>
    </location>
</feature>
<evidence type="ECO:0000313" key="9">
    <source>
        <dbReference type="EMBL" id="MCZ8546510.1"/>
    </source>
</evidence>
<evidence type="ECO:0000259" key="8">
    <source>
        <dbReference type="SMART" id="SM00861"/>
    </source>
</evidence>
<comment type="caution">
    <text evidence="9">The sequence shown here is derived from an EMBL/GenBank/DDBJ whole genome shotgun (WGS) entry which is preliminary data.</text>
</comment>
<dbReference type="NCBIfam" id="NF006667">
    <property type="entry name" value="PRK09212.1"/>
    <property type="match status" value="1"/>
</dbReference>
<comment type="cofactor">
    <cofactor evidence="1">
        <name>thiamine diphosphate</name>
        <dbReference type="ChEBI" id="CHEBI:58937"/>
    </cofactor>
</comment>
<keyword evidence="5" id="KW-0560">Oxidoreductase</keyword>
<dbReference type="Gene3D" id="3.40.50.970">
    <property type="match status" value="2"/>
</dbReference>
<evidence type="ECO:0000256" key="6">
    <source>
        <dbReference type="ARBA" id="ARBA00023052"/>
    </source>
</evidence>
<dbReference type="Proteomes" id="UP001152178">
    <property type="component" value="Unassembled WGS sequence"/>
</dbReference>
<dbReference type="InterPro" id="IPR001017">
    <property type="entry name" value="DH_E1"/>
</dbReference>
<evidence type="ECO:0000256" key="1">
    <source>
        <dbReference type="ARBA" id="ARBA00001964"/>
    </source>
</evidence>
<reference evidence="9" key="1">
    <citation type="submission" date="2022-11" db="EMBL/GenBank/DDBJ databases">
        <authorList>
            <person name="Coimbra C."/>
        </authorList>
    </citation>
    <scope>NUCLEOTIDE SEQUENCE</scope>
    <source>
        <strain evidence="9">Jales19</strain>
    </source>
</reference>
<evidence type="ECO:0000256" key="2">
    <source>
        <dbReference type="ARBA" id="ARBA00003906"/>
    </source>
</evidence>
<comment type="function">
    <text evidence="2">E1 component of the 2-oxoglutarate dehydrogenase (OGDH) complex which catalyzes the decarboxylation of 2-oxoglutarate, the first step in the conversion of 2-oxoglutarate to succinyl-CoA and CO(2).</text>
</comment>
<keyword evidence="10" id="KW-1185">Reference proteome</keyword>
<organism evidence="9 10">
    <name type="scientific">Mesorhizobium qingshengii</name>
    <dbReference type="NCBI Taxonomy" id="1165689"/>
    <lineage>
        <taxon>Bacteria</taxon>
        <taxon>Pseudomonadati</taxon>
        <taxon>Pseudomonadota</taxon>
        <taxon>Alphaproteobacteria</taxon>
        <taxon>Hyphomicrobiales</taxon>
        <taxon>Phyllobacteriaceae</taxon>
        <taxon>Mesorhizobium</taxon>
    </lineage>
</organism>
<dbReference type="InterPro" id="IPR029061">
    <property type="entry name" value="THDP-binding"/>
</dbReference>
<protein>
    <recommendedName>
        <fullName evidence="4">2-oxoglutarate dehydrogenase E1 component</fullName>
    </recommendedName>
    <alternativeName>
        <fullName evidence="7">Alpha-ketoglutarate dehydrogenase</fullName>
    </alternativeName>
</protein>
<dbReference type="PANTHER" id="PTHR43257:SF2">
    <property type="entry name" value="PYRUVATE DEHYDROGENASE E1 COMPONENT SUBUNIT BETA"/>
    <property type="match status" value="1"/>
</dbReference>
<evidence type="ECO:0000256" key="7">
    <source>
        <dbReference type="ARBA" id="ARBA00030680"/>
    </source>
</evidence>
<dbReference type="InterPro" id="IPR005475">
    <property type="entry name" value="Transketolase-like_Pyr-bd"/>
</dbReference>
<accession>A0ABT4QY53</accession>
<comment type="subunit">
    <text evidence="3">Homodimer. Part of the 2-oxoglutarate dehydrogenase (OGDH) complex composed of E1 (2-oxoglutarate dehydrogenase), E2 (dihydrolipoamide succinyltransferase) and E3 (dihydrolipoamide dehydrogenase); the complex contains multiple copies of the three enzymatic components (E1, E2 and E3).</text>
</comment>
<dbReference type="Gene3D" id="3.40.50.920">
    <property type="match status" value="1"/>
</dbReference>
<dbReference type="Pfam" id="PF00676">
    <property type="entry name" value="E1_dh"/>
    <property type="match status" value="1"/>
</dbReference>
<evidence type="ECO:0000256" key="4">
    <source>
        <dbReference type="ARBA" id="ARBA00013321"/>
    </source>
</evidence>
<dbReference type="Pfam" id="PF02779">
    <property type="entry name" value="Transket_pyr"/>
    <property type="match status" value="1"/>
</dbReference>
<dbReference type="Pfam" id="PF02780">
    <property type="entry name" value="Transketolase_C"/>
    <property type="match status" value="1"/>
</dbReference>
<dbReference type="InterPro" id="IPR033248">
    <property type="entry name" value="Transketolase_C"/>
</dbReference>
<gene>
    <name evidence="9" type="ORF">OOJ09_20170</name>
</gene>
<evidence type="ECO:0000256" key="5">
    <source>
        <dbReference type="ARBA" id="ARBA00023002"/>
    </source>
</evidence>
<name>A0ABT4QY53_9HYPH</name>
<dbReference type="CDD" id="cd07036">
    <property type="entry name" value="TPP_PYR_E1-PDHc-beta_like"/>
    <property type="match status" value="1"/>
</dbReference>
<sequence length="675" mass="71855">MAANDGAPYPLATRNAPKLDDAELKQLLKTMLVIRSFETTTSALFQSGLVKGTAHSSVGQEAVAAGGGYPLLRSDFIATHHRGHGHCIAKGADVSRMMAELLGRRDGICGGLGGSMHIADIGLNIIGANGIVGASMGLGVGAALAAKQRKSTDAGIAIFGDGGANEGIFHEALNMAALWKLPIVFLCENNQYGLSTSFAEATAGGSISARAAGYGVPGETIDGNDVVAVYAAVDEAIARARAGEGPTLIEAITYRHGDHSMRANLPGYREDEEVERWKAMDPITRCAKLMKDRGALTDAEFADMVAEAEATINAAVEFAKNSPEPDLDMLMPAVSAPSNSANAIEPAPGTRELTYLEALKEAMAQEMERDESVFVIGEDVGHIGGTFGVTRGLFQRFGKDRLINTPISEMAIAGAAVGSAICGRRPIAEIQIFDFVTFMMDMIVNQAAKLRYMLGGTPTVPVVFRGPQGGGIRLAAQHSQSLEAWFAHVPGLIVVAPSTPYDAKGLLISSIRDDNPVMFLEHKLLYLGQTAPVPEAPYQIPIGKADIKRAGTDVTVIATQVMVERALSAAEVLARENISVEVIDPRTLRPLDMDCFINSVKKTHRCVVVHEAWRTGGLGGEIAAQINELAFDWLDAPVERLGAMEVPMPYNDKLERAVIPSQNAIADAIRRVCYR</sequence>
<dbReference type="EMBL" id="JAPFQA010000009">
    <property type="protein sequence ID" value="MCZ8546510.1"/>
    <property type="molecule type" value="Genomic_DNA"/>
</dbReference>
<dbReference type="SMART" id="SM00861">
    <property type="entry name" value="Transket_pyr"/>
    <property type="match status" value="1"/>
</dbReference>
<dbReference type="SUPFAM" id="SSF52518">
    <property type="entry name" value="Thiamin diphosphate-binding fold (THDP-binding)"/>
    <property type="match status" value="2"/>
</dbReference>
<dbReference type="RefSeq" id="WP_269906868.1">
    <property type="nucleotide sequence ID" value="NZ_JAPFQA010000009.1"/>
</dbReference>
<evidence type="ECO:0000256" key="3">
    <source>
        <dbReference type="ARBA" id="ARBA00011301"/>
    </source>
</evidence>